<dbReference type="Pfam" id="PF16273">
    <property type="entry name" value="NuDC"/>
    <property type="match status" value="1"/>
</dbReference>
<evidence type="ECO:0000313" key="5">
    <source>
        <dbReference type="EMBL" id="PNF29022.1"/>
    </source>
</evidence>
<evidence type="ECO:0000259" key="3">
    <source>
        <dbReference type="Pfam" id="PF14050"/>
    </source>
</evidence>
<feature type="compositionally biased region" description="Basic and acidic residues" evidence="2">
    <location>
        <begin position="65"/>
        <end position="94"/>
    </location>
</feature>
<dbReference type="EMBL" id="NEVH01013268">
    <property type="protein sequence ID" value="PNF29022.1"/>
    <property type="molecule type" value="Genomic_DNA"/>
</dbReference>
<dbReference type="Pfam" id="PF14050">
    <property type="entry name" value="Nudc_N"/>
    <property type="match status" value="1"/>
</dbReference>
<dbReference type="SUPFAM" id="SSF49764">
    <property type="entry name" value="HSP20-like chaperones"/>
    <property type="match status" value="1"/>
</dbReference>
<dbReference type="GO" id="GO:0005737">
    <property type="term" value="C:cytoplasm"/>
    <property type="evidence" value="ECO:0007669"/>
    <property type="project" value="TreeGrafter"/>
</dbReference>
<dbReference type="InterPro" id="IPR032572">
    <property type="entry name" value="NuDC"/>
</dbReference>
<gene>
    <name evidence="5" type="ORF">B7P43_G14193</name>
</gene>
<dbReference type="PANTHER" id="PTHR12356:SF3">
    <property type="entry name" value="NUCLEAR MIGRATION PROTEIN NUDC"/>
    <property type="match status" value="1"/>
</dbReference>
<evidence type="ECO:0008006" key="7">
    <source>
        <dbReference type="Google" id="ProtNLM"/>
    </source>
</evidence>
<evidence type="ECO:0000259" key="4">
    <source>
        <dbReference type="Pfam" id="PF16273"/>
    </source>
</evidence>
<evidence type="ECO:0000256" key="1">
    <source>
        <dbReference type="ARBA" id="ARBA00023054"/>
    </source>
</evidence>
<organism evidence="5 6">
    <name type="scientific">Cryptotermes secundus</name>
    <dbReference type="NCBI Taxonomy" id="105785"/>
    <lineage>
        <taxon>Eukaryota</taxon>
        <taxon>Metazoa</taxon>
        <taxon>Ecdysozoa</taxon>
        <taxon>Arthropoda</taxon>
        <taxon>Hexapoda</taxon>
        <taxon>Insecta</taxon>
        <taxon>Pterygota</taxon>
        <taxon>Neoptera</taxon>
        <taxon>Polyneoptera</taxon>
        <taxon>Dictyoptera</taxon>
        <taxon>Blattodea</taxon>
        <taxon>Blattoidea</taxon>
        <taxon>Termitoidae</taxon>
        <taxon>Kalotermitidae</taxon>
        <taxon>Cryptotermitinae</taxon>
        <taxon>Cryptotermes</taxon>
    </lineage>
</organism>
<feature type="domain" description="Nuclear migration protein nudC" evidence="4">
    <location>
        <begin position="100"/>
        <end position="157"/>
    </location>
</feature>
<dbReference type="InterPro" id="IPR008978">
    <property type="entry name" value="HSP20-like_chaperone"/>
</dbReference>
<dbReference type="GO" id="GO:0006457">
    <property type="term" value="P:protein folding"/>
    <property type="evidence" value="ECO:0007669"/>
    <property type="project" value="TreeGrafter"/>
</dbReference>
<keyword evidence="6" id="KW-1185">Reference proteome</keyword>
<evidence type="ECO:0000256" key="2">
    <source>
        <dbReference type="SAM" id="MobiDB-lite"/>
    </source>
</evidence>
<accession>A0A2J7QKB4</accession>
<dbReference type="FunCoup" id="A0A2J7QKB4">
    <property type="interactions" value="1779"/>
</dbReference>
<protein>
    <recommendedName>
        <fullName evidence="7">Nuclear migration protein nudC domain-containing protein</fullName>
    </recommendedName>
</protein>
<dbReference type="InterPro" id="IPR025934">
    <property type="entry name" value="NudC_N_dom"/>
</dbReference>
<dbReference type="GO" id="GO:0051082">
    <property type="term" value="F:unfolded protein binding"/>
    <property type="evidence" value="ECO:0007669"/>
    <property type="project" value="TreeGrafter"/>
</dbReference>
<feature type="compositionally biased region" description="Basic and acidic residues" evidence="2">
    <location>
        <begin position="115"/>
        <end position="127"/>
    </location>
</feature>
<feature type="region of interest" description="Disordered" evidence="2">
    <location>
        <begin position="65"/>
        <end position="172"/>
    </location>
</feature>
<feature type="domain" description="NudC N-terminal" evidence="3">
    <location>
        <begin position="9"/>
        <end position="43"/>
    </location>
</feature>
<dbReference type="InterPro" id="IPR037898">
    <property type="entry name" value="NudC_fam"/>
</dbReference>
<dbReference type="OrthoDB" id="416217at2759"/>
<dbReference type="STRING" id="105785.A0A2J7QKB4"/>
<evidence type="ECO:0000313" key="6">
    <source>
        <dbReference type="Proteomes" id="UP000235965"/>
    </source>
</evidence>
<keyword evidence="1" id="KW-0175">Coiled coil</keyword>
<proteinExistence type="predicted"/>
<dbReference type="AlphaFoldDB" id="A0A2J7QKB4"/>
<dbReference type="Proteomes" id="UP000235965">
    <property type="component" value="Unassembled WGS sequence"/>
</dbReference>
<dbReference type="InParanoid" id="A0A2J7QKB4"/>
<reference evidence="5 6" key="1">
    <citation type="submission" date="2017-12" db="EMBL/GenBank/DDBJ databases">
        <title>Hemimetabolous genomes reveal molecular basis of termite eusociality.</title>
        <authorList>
            <person name="Harrison M.C."/>
            <person name="Jongepier E."/>
            <person name="Robertson H.M."/>
            <person name="Arning N."/>
            <person name="Bitard-Feildel T."/>
            <person name="Chao H."/>
            <person name="Childers C.P."/>
            <person name="Dinh H."/>
            <person name="Doddapaneni H."/>
            <person name="Dugan S."/>
            <person name="Gowin J."/>
            <person name="Greiner C."/>
            <person name="Han Y."/>
            <person name="Hu H."/>
            <person name="Hughes D.S.T."/>
            <person name="Huylmans A.-K."/>
            <person name="Kemena C."/>
            <person name="Kremer L.P.M."/>
            <person name="Lee S.L."/>
            <person name="Lopez-Ezquerra A."/>
            <person name="Mallet L."/>
            <person name="Monroy-Kuhn J.M."/>
            <person name="Moser A."/>
            <person name="Murali S.C."/>
            <person name="Muzny D.M."/>
            <person name="Otani S."/>
            <person name="Piulachs M.-D."/>
            <person name="Poelchau M."/>
            <person name="Qu J."/>
            <person name="Schaub F."/>
            <person name="Wada-Katsumata A."/>
            <person name="Worley K.C."/>
            <person name="Xie Q."/>
            <person name="Ylla G."/>
            <person name="Poulsen M."/>
            <person name="Gibbs R.A."/>
            <person name="Schal C."/>
            <person name="Richards S."/>
            <person name="Belles X."/>
            <person name="Korb J."/>
            <person name="Bornberg-Bauer E."/>
        </authorList>
    </citation>
    <scope>NUCLEOTIDE SEQUENCE [LARGE SCALE GENOMIC DNA]</scope>
    <source>
        <tissue evidence="5">Whole body</tissue>
    </source>
</reference>
<comment type="caution">
    <text evidence="5">The sequence shown here is derived from an EMBL/GenBank/DDBJ whole genome shotgun (WGS) entry which is preliminary data.</text>
</comment>
<sequence length="199" mass="22356">MPVNDPEQFDGMLLAMAQQHEGGVQELLDTIFSFLARKTDFYTGGGEGAGEKLVMAKFRKYEKQALDLHTKKKEEREENEKKRKERLAQKKMEEDALNAKAEATITELTDNEALELQKEIDKDKAEGSENVPSVTSSEETEGDPKADPDEEEDPKEKEKLKPNSGNGCDLPNCRWTQTLSEIEIHPCVLQKCKSSLGVL</sequence>
<name>A0A2J7QKB4_9NEOP</name>
<dbReference type="PANTHER" id="PTHR12356">
    <property type="entry name" value="NUCLEAR MOVEMENT PROTEIN NUDC"/>
    <property type="match status" value="1"/>
</dbReference>